<dbReference type="EMBL" id="ML178843">
    <property type="protein sequence ID" value="TFK97959.1"/>
    <property type="molecule type" value="Genomic_DNA"/>
</dbReference>
<sequence length="580" mass="62381">MPVPSTLRLPSLVTATLVLAASSLAQDAPSPFDWDSVEPTTDLRWVDCYQSPLQCTRLSVPLNYSAPDQGNAAIAVIRVPSPVADTEAYRGPILYNPGGPGGSGVAELVAGGEGWIDLFGEEFDLVSFDPRGVNFSTPAIQLFDTPEETDAFVANASTLLSLDPENWDTLPDRLEEMNEIGDQIKDIFADALKFATTDNVARDMLRIVEAHGREKIQYYGISYGTVLGATFASLFPDKIDRMVLDGVLDVDGYYSSDWTLNMVDADATLEQFFSVCAETGDACAFGADSAEAVKKRYDALLTSLVEEPLVLPDDAPLGVEQLQGIIHGLLYYPRNYVMLAEGLVAVEAGDSEKLASLLGDGAPQTAAGPLALAIRGVDAAALRDTQEDLQEYATKMREVTKYFPAAVEGDRLFSSGWKVHPRHFRGPIGSDNTSHPLLIIGNTYDPVTPLAAAKKVSERFAGSRLLQYDIPGHTTVAWDSDCIFDHMRTYFRDGTLPEEGAICEMEGDMFNPATFEGPTGQGNGTAGRRGSRPSGGPRRGGGGRNGNSTEEEEEEGSAVPMRGQVPLSLALLSAVFAVLF</sequence>
<dbReference type="OrthoDB" id="425534at2759"/>
<evidence type="ECO:0000259" key="5">
    <source>
        <dbReference type="Pfam" id="PF00561"/>
    </source>
</evidence>
<evidence type="ECO:0000256" key="2">
    <source>
        <dbReference type="ARBA" id="ARBA00022801"/>
    </source>
</evidence>
<evidence type="ECO:0000256" key="1">
    <source>
        <dbReference type="ARBA" id="ARBA00010088"/>
    </source>
</evidence>
<name>A0A5C3QA98_9AGAR</name>
<proteinExistence type="inferred from homology"/>
<keyword evidence="8" id="KW-1185">Reference proteome</keyword>
<dbReference type="SUPFAM" id="SSF53474">
    <property type="entry name" value="alpha/beta-Hydrolases"/>
    <property type="match status" value="1"/>
</dbReference>
<dbReference type="Pfam" id="PF08386">
    <property type="entry name" value="Abhydrolase_4"/>
    <property type="match status" value="1"/>
</dbReference>
<keyword evidence="4" id="KW-0732">Signal</keyword>
<evidence type="ECO:0000256" key="4">
    <source>
        <dbReference type="SAM" id="SignalP"/>
    </source>
</evidence>
<dbReference type="STRING" id="1884261.A0A5C3QA98"/>
<dbReference type="PANTHER" id="PTHR43248">
    <property type="entry name" value="2-SUCCINYL-6-HYDROXY-2,4-CYCLOHEXADIENE-1-CARBOXYLATE SYNTHASE"/>
    <property type="match status" value="1"/>
</dbReference>
<evidence type="ECO:0000256" key="3">
    <source>
        <dbReference type="SAM" id="MobiDB-lite"/>
    </source>
</evidence>
<dbReference type="PANTHER" id="PTHR43248:SF25">
    <property type="entry name" value="AB HYDROLASE-1 DOMAIN-CONTAINING PROTEIN-RELATED"/>
    <property type="match status" value="1"/>
</dbReference>
<feature type="signal peptide" evidence="4">
    <location>
        <begin position="1"/>
        <end position="25"/>
    </location>
</feature>
<dbReference type="Proteomes" id="UP000305067">
    <property type="component" value="Unassembled WGS sequence"/>
</dbReference>
<reference evidence="7 8" key="1">
    <citation type="journal article" date="2019" name="Nat. Ecol. Evol.">
        <title>Megaphylogeny resolves global patterns of mushroom evolution.</title>
        <authorList>
            <person name="Varga T."/>
            <person name="Krizsan K."/>
            <person name="Foldi C."/>
            <person name="Dima B."/>
            <person name="Sanchez-Garcia M."/>
            <person name="Sanchez-Ramirez S."/>
            <person name="Szollosi G.J."/>
            <person name="Szarkandi J.G."/>
            <person name="Papp V."/>
            <person name="Albert L."/>
            <person name="Andreopoulos W."/>
            <person name="Angelini C."/>
            <person name="Antonin V."/>
            <person name="Barry K.W."/>
            <person name="Bougher N.L."/>
            <person name="Buchanan P."/>
            <person name="Buyck B."/>
            <person name="Bense V."/>
            <person name="Catcheside P."/>
            <person name="Chovatia M."/>
            <person name="Cooper J."/>
            <person name="Damon W."/>
            <person name="Desjardin D."/>
            <person name="Finy P."/>
            <person name="Geml J."/>
            <person name="Haridas S."/>
            <person name="Hughes K."/>
            <person name="Justo A."/>
            <person name="Karasinski D."/>
            <person name="Kautmanova I."/>
            <person name="Kiss B."/>
            <person name="Kocsube S."/>
            <person name="Kotiranta H."/>
            <person name="LaButti K.M."/>
            <person name="Lechner B.E."/>
            <person name="Liimatainen K."/>
            <person name="Lipzen A."/>
            <person name="Lukacs Z."/>
            <person name="Mihaltcheva S."/>
            <person name="Morgado L.N."/>
            <person name="Niskanen T."/>
            <person name="Noordeloos M.E."/>
            <person name="Ohm R.A."/>
            <person name="Ortiz-Santana B."/>
            <person name="Ovrebo C."/>
            <person name="Racz N."/>
            <person name="Riley R."/>
            <person name="Savchenko A."/>
            <person name="Shiryaev A."/>
            <person name="Soop K."/>
            <person name="Spirin V."/>
            <person name="Szebenyi C."/>
            <person name="Tomsovsky M."/>
            <person name="Tulloss R.E."/>
            <person name="Uehling J."/>
            <person name="Grigoriev I.V."/>
            <person name="Vagvolgyi C."/>
            <person name="Papp T."/>
            <person name="Martin F.M."/>
            <person name="Miettinen O."/>
            <person name="Hibbett D.S."/>
            <person name="Nagy L.G."/>
        </authorList>
    </citation>
    <scope>NUCLEOTIDE SEQUENCE [LARGE SCALE GENOMIC DNA]</scope>
    <source>
        <strain evidence="7 8">CBS 309.79</strain>
    </source>
</reference>
<dbReference type="InterPro" id="IPR013595">
    <property type="entry name" value="Pept_S33_TAP-like_C"/>
</dbReference>
<keyword evidence="2 7" id="KW-0378">Hydrolase</keyword>
<evidence type="ECO:0000313" key="8">
    <source>
        <dbReference type="Proteomes" id="UP000305067"/>
    </source>
</evidence>
<comment type="similarity">
    <text evidence="1">Belongs to the peptidase S33 family.</text>
</comment>
<protein>
    <submittedName>
        <fullName evidence="7">Alpha/Beta hydrolase protein</fullName>
    </submittedName>
</protein>
<dbReference type="AlphaFoldDB" id="A0A5C3QA98"/>
<dbReference type="InterPro" id="IPR000073">
    <property type="entry name" value="AB_hydrolase_1"/>
</dbReference>
<gene>
    <name evidence="7" type="ORF">BDV98DRAFT_534733</name>
</gene>
<evidence type="ECO:0000313" key="7">
    <source>
        <dbReference type="EMBL" id="TFK97959.1"/>
    </source>
</evidence>
<feature type="domain" description="Peptidase S33 tripeptidyl aminopeptidase-like C-terminal" evidence="6">
    <location>
        <begin position="415"/>
        <end position="503"/>
    </location>
</feature>
<organism evidence="7 8">
    <name type="scientific">Pterulicium gracile</name>
    <dbReference type="NCBI Taxonomy" id="1884261"/>
    <lineage>
        <taxon>Eukaryota</taxon>
        <taxon>Fungi</taxon>
        <taxon>Dikarya</taxon>
        <taxon>Basidiomycota</taxon>
        <taxon>Agaricomycotina</taxon>
        <taxon>Agaricomycetes</taxon>
        <taxon>Agaricomycetidae</taxon>
        <taxon>Agaricales</taxon>
        <taxon>Pleurotineae</taxon>
        <taxon>Pterulaceae</taxon>
        <taxon>Pterulicium</taxon>
    </lineage>
</organism>
<evidence type="ECO:0000259" key="6">
    <source>
        <dbReference type="Pfam" id="PF08386"/>
    </source>
</evidence>
<dbReference type="InterPro" id="IPR051601">
    <property type="entry name" value="Serine_prot/Carboxylest_S33"/>
</dbReference>
<dbReference type="Gene3D" id="3.40.50.1820">
    <property type="entry name" value="alpha/beta hydrolase"/>
    <property type="match status" value="1"/>
</dbReference>
<dbReference type="Pfam" id="PF00561">
    <property type="entry name" value="Abhydrolase_1"/>
    <property type="match status" value="1"/>
</dbReference>
<dbReference type="InterPro" id="IPR029058">
    <property type="entry name" value="AB_hydrolase_fold"/>
</dbReference>
<feature type="chain" id="PRO_5022717788" evidence="4">
    <location>
        <begin position="26"/>
        <end position="580"/>
    </location>
</feature>
<feature type="region of interest" description="Disordered" evidence="3">
    <location>
        <begin position="509"/>
        <end position="560"/>
    </location>
</feature>
<feature type="domain" description="AB hydrolase-1" evidence="5">
    <location>
        <begin position="92"/>
        <end position="270"/>
    </location>
</feature>
<accession>A0A5C3QA98</accession>
<dbReference type="GO" id="GO:0016787">
    <property type="term" value="F:hydrolase activity"/>
    <property type="evidence" value="ECO:0007669"/>
    <property type="project" value="UniProtKB-KW"/>
</dbReference>